<dbReference type="CDD" id="cd00555">
    <property type="entry name" value="Maf"/>
    <property type="match status" value="1"/>
</dbReference>
<dbReference type="RefSeq" id="WP_145188058.1">
    <property type="nucleotide sequence ID" value="NZ_CP036290.1"/>
</dbReference>
<proteinExistence type="inferred from homology"/>
<reference evidence="5 6" key="1">
    <citation type="submission" date="2019-02" db="EMBL/GenBank/DDBJ databases">
        <title>Deep-cultivation of Planctomycetes and their phenomic and genomic characterization uncovers novel biology.</title>
        <authorList>
            <person name="Wiegand S."/>
            <person name="Jogler M."/>
            <person name="Boedeker C."/>
            <person name="Pinto D."/>
            <person name="Vollmers J."/>
            <person name="Rivas-Marin E."/>
            <person name="Kohn T."/>
            <person name="Peeters S.H."/>
            <person name="Heuer A."/>
            <person name="Rast P."/>
            <person name="Oberbeckmann S."/>
            <person name="Bunk B."/>
            <person name="Jeske O."/>
            <person name="Meyerdierks A."/>
            <person name="Storesund J.E."/>
            <person name="Kallscheuer N."/>
            <person name="Luecker S."/>
            <person name="Lage O.M."/>
            <person name="Pohl T."/>
            <person name="Merkel B.J."/>
            <person name="Hornburger P."/>
            <person name="Mueller R.-W."/>
            <person name="Bruemmer F."/>
            <person name="Labrenz M."/>
            <person name="Spormann A.M."/>
            <person name="Op den Camp H."/>
            <person name="Overmann J."/>
            <person name="Amann R."/>
            <person name="Jetten M.S.M."/>
            <person name="Mascher T."/>
            <person name="Medema M.H."/>
            <person name="Devos D.P."/>
            <person name="Kaster A.-K."/>
            <person name="Ovreas L."/>
            <person name="Rohde M."/>
            <person name="Galperin M.Y."/>
            <person name="Jogler C."/>
        </authorList>
    </citation>
    <scope>NUCLEOTIDE SEQUENCE [LARGE SCALE GENOMIC DNA]</scope>
    <source>
        <strain evidence="5 6">Pla163</strain>
    </source>
</reference>
<comment type="catalytic activity">
    <reaction evidence="4">
        <text>dTTP + H2O = dTMP + diphosphate + H(+)</text>
        <dbReference type="Rhea" id="RHEA:28534"/>
        <dbReference type="ChEBI" id="CHEBI:15377"/>
        <dbReference type="ChEBI" id="CHEBI:15378"/>
        <dbReference type="ChEBI" id="CHEBI:33019"/>
        <dbReference type="ChEBI" id="CHEBI:37568"/>
        <dbReference type="ChEBI" id="CHEBI:63528"/>
        <dbReference type="EC" id="3.6.1.9"/>
    </reaction>
</comment>
<dbReference type="EC" id="3.6.1.9" evidence="4"/>
<keyword evidence="3 4" id="KW-0546">Nucleotide metabolism</keyword>
<comment type="function">
    <text evidence="4">Nucleoside triphosphate pyrophosphatase that hydrolyzes dTTP and UTP. May have a dual role in cell division arrest and in preventing the incorporation of modified nucleotides into cellular nucleic acids.</text>
</comment>
<comment type="cofactor">
    <cofactor evidence="1 4">
        <name>a divalent metal cation</name>
        <dbReference type="ChEBI" id="CHEBI:60240"/>
    </cofactor>
</comment>
<dbReference type="GO" id="GO:0009117">
    <property type="term" value="P:nucleotide metabolic process"/>
    <property type="evidence" value="ECO:0007669"/>
    <property type="project" value="UniProtKB-KW"/>
</dbReference>
<dbReference type="OrthoDB" id="9807767at2"/>
<dbReference type="PANTHER" id="PTHR43213:SF5">
    <property type="entry name" value="BIFUNCTIONAL DTTP_UTP PYROPHOSPHATASE_METHYLTRANSFERASE PROTEIN-RELATED"/>
    <property type="match status" value="1"/>
</dbReference>
<dbReference type="PIRSF" id="PIRSF006305">
    <property type="entry name" value="Maf"/>
    <property type="match status" value="1"/>
</dbReference>
<accession>A0A518D108</accession>
<name>A0A518D108_9BACT</name>
<dbReference type="InterPro" id="IPR003697">
    <property type="entry name" value="Maf-like"/>
</dbReference>
<keyword evidence="2 4" id="KW-0378">Hydrolase</keyword>
<dbReference type="NCBIfam" id="TIGR00172">
    <property type="entry name" value="maf"/>
    <property type="match status" value="1"/>
</dbReference>
<comment type="similarity">
    <text evidence="4">Belongs to the Maf family. YhdE subfamily.</text>
</comment>
<gene>
    <name evidence="5" type="primary">yhdE</name>
    <name evidence="5" type="ORF">Pla163_23060</name>
</gene>
<feature type="site" description="Important for substrate specificity" evidence="4">
    <location>
        <position position="77"/>
    </location>
</feature>
<keyword evidence="4" id="KW-0963">Cytoplasm</keyword>
<comment type="caution">
    <text evidence="4">Lacks conserved residue(s) required for the propagation of feature annotation.</text>
</comment>
<dbReference type="InterPro" id="IPR029001">
    <property type="entry name" value="ITPase-like_fam"/>
</dbReference>
<dbReference type="HAMAP" id="MF_00528">
    <property type="entry name" value="Maf"/>
    <property type="match status" value="1"/>
</dbReference>
<dbReference type="PANTHER" id="PTHR43213">
    <property type="entry name" value="BIFUNCTIONAL DTTP/UTP PYROPHOSPHATASE/METHYLTRANSFERASE PROTEIN-RELATED"/>
    <property type="match status" value="1"/>
</dbReference>
<comment type="catalytic activity">
    <reaction evidence="4">
        <text>UTP + H2O = UMP + diphosphate + H(+)</text>
        <dbReference type="Rhea" id="RHEA:29395"/>
        <dbReference type="ChEBI" id="CHEBI:15377"/>
        <dbReference type="ChEBI" id="CHEBI:15378"/>
        <dbReference type="ChEBI" id="CHEBI:33019"/>
        <dbReference type="ChEBI" id="CHEBI:46398"/>
        <dbReference type="ChEBI" id="CHEBI:57865"/>
        <dbReference type="EC" id="3.6.1.9"/>
    </reaction>
</comment>
<dbReference type="AlphaFoldDB" id="A0A518D108"/>
<feature type="site" description="Important for substrate specificity" evidence="4">
    <location>
        <position position="165"/>
    </location>
</feature>
<dbReference type="GO" id="GO:0005737">
    <property type="term" value="C:cytoplasm"/>
    <property type="evidence" value="ECO:0007669"/>
    <property type="project" value="UniProtKB-SubCell"/>
</dbReference>
<evidence type="ECO:0000256" key="1">
    <source>
        <dbReference type="ARBA" id="ARBA00001968"/>
    </source>
</evidence>
<comment type="subcellular location">
    <subcellularLocation>
        <location evidence="4">Cytoplasm</location>
    </subcellularLocation>
</comment>
<evidence type="ECO:0000256" key="3">
    <source>
        <dbReference type="ARBA" id="ARBA00023080"/>
    </source>
</evidence>
<evidence type="ECO:0000256" key="2">
    <source>
        <dbReference type="ARBA" id="ARBA00022801"/>
    </source>
</evidence>
<dbReference type="Pfam" id="PF02545">
    <property type="entry name" value="Maf"/>
    <property type="match status" value="1"/>
</dbReference>
<dbReference type="Gene3D" id="3.90.950.10">
    <property type="match status" value="1"/>
</dbReference>
<dbReference type="SUPFAM" id="SSF52972">
    <property type="entry name" value="ITPase-like"/>
    <property type="match status" value="1"/>
</dbReference>
<evidence type="ECO:0000256" key="4">
    <source>
        <dbReference type="HAMAP-Rule" id="MF_00528"/>
    </source>
</evidence>
<dbReference type="EMBL" id="CP036290">
    <property type="protein sequence ID" value="QDU85178.1"/>
    <property type="molecule type" value="Genomic_DNA"/>
</dbReference>
<dbReference type="GO" id="GO:0036221">
    <property type="term" value="F:UTP diphosphatase activity"/>
    <property type="evidence" value="ECO:0007669"/>
    <property type="project" value="RHEA"/>
</dbReference>
<evidence type="ECO:0000313" key="6">
    <source>
        <dbReference type="Proteomes" id="UP000319342"/>
    </source>
</evidence>
<keyword evidence="6" id="KW-1185">Reference proteome</keyword>
<organism evidence="5 6">
    <name type="scientific">Rohdeia mirabilis</name>
    <dbReference type="NCBI Taxonomy" id="2528008"/>
    <lineage>
        <taxon>Bacteria</taxon>
        <taxon>Pseudomonadati</taxon>
        <taxon>Planctomycetota</taxon>
        <taxon>Planctomycetia</taxon>
        <taxon>Planctomycetia incertae sedis</taxon>
        <taxon>Rohdeia</taxon>
    </lineage>
</organism>
<dbReference type="Proteomes" id="UP000319342">
    <property type="component" value="Chromosome"/>
</dbReference>
<dbReference type="GO" id="GO:0036218">
    <property type="term" value="F:dTTP diphosphatase activity"/>
    <property type="evidence" value="ECO:0007669"/>
    <property type="project" value="RHEA"/>
</dbReference>
<protein>
    <recommendedName>
        <fullName evidence="4">dTTP/UTP pyrophosphatase</fullName>
        <shortName evidence="4">dTTPase/UTPase</shortName>
        <ecNumber evidence="4">3.6.1.9</ecNumber>
    </recommendedName>
    <alternativeName>
        <fullName evidence="4">Nucleoside triphosphate pyrophosphatase</fullName>
    </alternativeName>
    <alternativeName>
        <fullName evidence="4">Nucleotide pyrophosphatase</fullName>
        <shortName evidence="4">Nucleotide PPase</shortName>
    </alternativeName>
</protein>
<feature type="site" description="Important for substrate specificity" evidence="4">
    <location>
        <position position="17"/>
    </location>
</feature>
<feature type="active site" description="Proton acceptor" evidence="4">
    <location>
        <position position="76"/>
    </location>
</feature>
<sequence length="210" mass="22152">MEAGPDFELVLGSASPRRRELLAGVGLAPPVVPADVDESVVGRPAPEVAAVDIARRKARALAASRVGAAVVVLCADTVVGVQDEDGWTLLGKPSDRDEARRMLQRLSGSTQVVSTGLCVARCSDGALFDDVESTHVTMRPLGPDEIDAYLDSGEWRDKAGAYGIQGRADAFVVGLSGGGFDNVVGLPVERALALLERAGYRHLPDRVHEQ</sequence>
<evidence type="ECO:0000313" key="5">
    <source>
        <dbReference type="EMBL" id="QDU85178.1"/>
    </source>
</evidence>